<evidence type="ECO:0000256" key="1">
    <source>
        <dbReference type="SAM" id="SignalP"/>
    </source>
</evidence>
<reference evidence="2 3" key="1">
    <citation type="journal article" date="2012" name="BMC Genomics">
        <title>Complete genome sequence of Saccharothrix espanaensis DSM 44229T and comparison to the other completely sequenced Pseudonocardiaceae.</title>
        <authorList>
            <person name="Strobel T."/>
            <person name="Al-Dilaimi A."/>
            <person name="Blom J."/>
            <person name="Gessner A."/>
            <person name="Kalinowski J."/>
            <person name="Luzhetska M."/>
            <person name="Puhler A."/>
            <person name="Szczepanowski R."/>
            <person name="Bechthold A."/>
            <person name="Ruckert C."/>
        </authorList>
    </citation>
    <scope>NUCLEOTIDE SEQUENCE [LARGE SCALE GENOMIC DNA]</scope>
    <source>
        <strain evidence="3">ATCC 51144 / DSM 44229 / JCM 9112 / NBRC 15066 / NRRL 15764</strain>
    </source>
</reference>
<dbReference type="PANTHER" id="PTHR38847:SF1">
    <property type="entry name" value="PSEUDOURIDINE SYNTHASE RSUA_RLUA-LIKE DOMAIN-CONTAINING PROTEIN"/>
    <property type="match status" value="1"/>
</dbReference>
<protein>
    <recommendedName>
        <fullName evidence="4">Secreted protein</fullName>
    </recommendedName>
</protein>
<dbReference type="AlphaFoldDB" id="K0K3A7"/>
<dbReference type="PANTHER" id="PTHR38847">
    <property type="match status" value="1"/>
</dbReference>
<feature type="chain" id="PRO_5003834048" description="Secreted protein" evidence="1">
    <location>
        <begin position="21"/>
        <end position="206"/>
    </location>
</feature>
<sequence>MLTMAAATLLVLSTVVPAGSADDPDVPDTPGRVEVVAVNGSGCPSGTAEASEHGGTFSVTYDAFVARAGGGADPVDARKNCHLGIRADLPPGYTYGLARTSYTGYAHLEAGATALNQISFYFQGSTASTTLGFPYRGPMSEQWRSVYRPAEGEIDYSPCGDARILNINAELRVDPGSSNPSLRSYIRAESSQGSIRARHEFVVKPC</sequence>
<proteinExistence type="predicted"/>
<dbReference type="EMBL" id="HE804045">
    <property type="protein sequence ID" value="CCH32057.1"/>
    <property type="molecule type" value="Genomic_DNA"/>
</dbReference>
<organism evidence="2 3">
    <name type="scientific">Saccharothrix espanaensis (strain ATCC 51144 / DSM 44229 / JCM 9112 / NBRC 15066 / NRRL 15764)</name>
    <dbReference type="NCBI Taxonomy" id="1179773"/>
    <lineage>
        <taxon>Bacteria</taxon>
        <taxon>Bacillati</taxon>
        <taxon>Actinomycetota</taxon>
        <taxon>Actinomycetes</taxon>
        <taxon>Pseudonocardiales</taxon>
        <taxon>Pseudonocardiaceae</taxon>
        <taxon>Saccharothrix</taxon>
    </lineage>
</organism>
<evidence type="ECO:0000313" key="3">
    <source>
        <dbReference type="Proteomes" id="UP000006281"/>
    </source>
</evidence>
<accession>K0K3A7</accession>
<keyword evidence="3" id="KW-1185">Reference proteome</keyword>
<gene>
    <name evidence="2" type="ordered locus">BN6_47820</name>
</gene>
<dbReference type="Pfam" id="PF14273">
    <property type="entry name" value="DUF4360"/>
    <property type="match status" value="1"/>
</dbReference>
<evidence type="ECO:0008006" key="4">
    <source>
        <dbReference type="Google" id="ProtNLM"/>
    </source>
</evidence>
<keyword evidence="1" id="KW-0732">Signal</keyword>
<dbReference type="HOGENOM" id="CLU_083369_1_1_11"/>
<dbReference type="KEGG" id="sesp:BN6_47820"/>
<evidence type="ECO:0000313" key="2">
    <source>
        <dbReference type="EMBL" id="CCH32057.1"/>
    </source>
</evidence>
<feature type="signal peptide" evidence="1">
    <location>
        <begin position="1"/>
        <end position="20"/>
    </location>
</feature>
<dbReference type="Proteomes" id="UP000006281">
    <property type="component" value="Chromosome"/>
</dbReference>
<dbReference type="PATRIC" id="fig|1179773.3.peg.4792"/>
<dbReference type="STRING" id="1179773.BN6_47820"/>
<name>K0K3A7_SACES</name>
<dbReference type="eggNOG" id="ENOG5031M57">
    <property type="taxonomic scope" value="Bacteria"/>
</dbReference>
<dbReference type="InterPro" id="IPR025649">
    <property type="entry name" value="DUF4360"/>
</dbReference>